<sequence>MSPLTVTKVNRNVTVSGTANSRLTVSGGPSSGNPHGTYTHTQASASTIWTITHNLNCYPAATIVDSAGTVVIGEIEYLTSNVIRVTFTAAFAGKAYLN</sequence>
<gene>
    <name evidence="3" type="ORF">UFOVP1191_41</name>
    <name evidence="4" type="ORF">UFOVP1252_18</name>
    <name evidence="2" type="ORF">UFOVP529_103</name>
</gene>
<name>A0A6J5MQC5_9CAUD</name>
<dbReference type="EMBL" id="LR796510">
    <property type="protein sequence ID" value="CAB4149325.1"/>
    <property type="molecule type" value="Genomic_DNA"/>
</dbReference>
<feature type="region of interest" description="Disordered" evidence="1">
    <location>
        <begin position="18"/>
        <end position="39"/>
    </location>
</feature>
<organism evidence="2">
    <name type="scientific">uncultured Caudovirales phage</name>
    <dbReference type="NCBI Taxonomy" id="2100421"/>
    <lineage>
        <taxon>Viruses</taxon>
        <taxon>Duplodnaviria</taxon>
        <taxon>Heunggongvirae</taxon>
        <taxon>Uroviricota</taxon>
        <taxon>Caudoviricetes</taxon>
        <taxon>Peduoviridae</taxon>
        <taxon>Maltschvirus</taxon>
        <taxon>Maltschvirus maltsch</taxon>
    </lineage>
</organism>
<dbReference type="EMBL" id="LR797158">
    <property type="protein sequence ID" value="CAB4190193.1"/>
    <property type="molecule type" value="Genomic_DNA"/>
</dbReference>
<proteinExistence type="predicted"/>
<accession>A0A6J5MQC5</accession>
<evidence type="ECO:0000256" key="1">
    <source>
        <dbReference type="SAM" id="MobiDB-lite"/>
    </source>
</evidence>
<protein>
    <submittedName>
        <fullName evidence="2">Uncharacterized protein</fullName>
    </submittedName>
</protein>
<reference evidence="2" key="1">
    <citation type="submission" date="2020-04" db="EMBL/GenBank/DDBJ databases">
        <authorList>
            <person name="Chiriac C."/>
            <person name="Salcher M."/>
            <person name="Ghai R."/>
            <person name="Kavagutti S V."/>
        </authorList>
    </citation>
    <scope>NUCLEOTIDE SEQUENCE</scope>
</reference>
<dbReference type="EMBL" id="LR797211">
    <property type="protein sequence ID" value="CAB4194351.1"/>
    <property type="molecule type" value="Genomic_DNA"/>
</dbReference>
<evidence type="ECO:0000313" key="2">
    <source>
        <dbReference type="EMBL" id="CAB4149325.1"/>
    </source>
</evidence>
<evidence type="ECO:0000313" key="4">
    <source>
        <dbReference type="EMBL" id="CAB4194351.1"/>
    </source>
</evidence>
<evidence type="ECO:0000313" key="3">
    <source>
        <dbReference type="EMBL" id="CAB4190193.1"/>
    </source>
</evidence>